<dbReference type="InterPro" id="IPR010310">
    <property type="entry name" value="T7SS_ESAT-6-like"/>
</dbReference>
<accession>A0ABR8PPZ1</accession>
<dbReference type="Pfam" id="PF06013">
    <property type="entry name" value="WXG100"/>
    <property type="match status" value="1"/>
</dbReference>
<evidence type="ECO:0000313" key="2">
    <source>
        <dbReference type="EMBL" id="MBD7910195.1"/>
    </source>
</evidence>
<proteinExistence type="inferred from homology"/>
<reference evidence="2 3" key="1">
    <citation type="submission" date="2020-08" db="EMBL/GenBank/DDBJ databases">
        <title>A Genomic Blueprint of the Chicken Gut Microbiome.</title>
        <authorList>
            <person name="Gilroy R."/>
            <person name="Ravi A."/>
            <person name="Getino M."/>
            <person name="Pursley I."/>
            <person name="Horton D.L."/>
            <person name="Alikhan N.-F."/>
            <person name="Baker D."/>
            <person name="Gharbi K."/>
            <person name="Hall N."/>
            <person name="Watson M."/>
            <person name="Adriaenssens E.M."/>
            <person name="Foster-Nyarko E."/>
            <person name="Jarju S."/>
            <person name="Secka A."/>
            <person name="Antonio M."/>
            <person name="Oren A."/>
            <person name="Chaudhuri R."/>
            <person name="La Ragione R.M."/>
            <person name="Hildebrand F."/>
            <person name="Pallen M.J."/>
        </authorList>
    </citation>
    <scope>NUCLEOTIDE SEQUENCE [LARGE SCALE GENOMIC DNA]</scope>
    <source>
        <strain evidence="2 3">Sa3CVN1</strain>
    </source>
</reference>
<dbReference type="EMBL" id="JACSRA010000003">
    <property type="protein sequence ID" value="MBD7910195.1"/>
    <property type="molecule type" value="Genomic_DNA"/>
</dbReference>
<dbReference type="Gene3D" id="1.10.287.1060">
    <property type="entry name" value="ESAT-6-like"/>
    <property type="match status" value="1"/>
</dbReference>
<dbReference type="Proteomes" id="UP000627781">
    <property type="component" value="Unassembled WGS sequence"/>
</dbReference>
<dbReference type="NCBIfam" id="TIGR03930">
    <property type="entry name" value="WXG100_ESAT6"/>
    <property type="match status" value="1"/>
</dbReference>
<comment type="similarity">
    <text evidence="1">Belongs to the WXG100 family.</text>
</comment>
<dbReference type="InterPro" id="IPR036689">
    <property type="entry name" value="ESAT-6-like_sf"/>
</dbReference>
<dbReference type="NCBIfam" id="NF035934">
    <property type="entry name" value="ESAT6_2"/>
    <property type="match status" value="1"/>
</dbReference>
<name>A0ABR8PPZ1_9CLOT</name>
<sequence>MAVEGIKITLGEVTRTSQTIRNLNTQLSARLDDIKKEMDALAGAWQSDASNTIRGNFNKLVPKFEEYKRIIDSYAKFLDDTVNTYDRAETTINNNASAFQ</sequence>
<organism evidence="2 3">
    <name type="scientific">Clostridium cibarium</name>
    <dbReference type="NCBI Taxonomy" id="2762247"/>
    <lineage>
        <taxon>Bacteria</taxon>
        <taxon>Bacillati</taxon>
        <taxon>Bacillota</taxon>
        <taxon>Clostridia</taxon>
        <taxon>Eubacteriales</taxon>
        <taxon>Clostridiaceae</taxon>
        <taxon>Clostridium</taxon>
    </lineage>
</organism>
<evidence type="ECO:0000313" key="3">
    <source>
        <dbReference type="Proteomes" id="UP000627781"/>
    </source>
</evidence>
<evidence type="ECO:0000256" key="1">
    <source>
        <dbReference type="RuleBase" id="RU362001"/>
    </source>
</evidence>
<protein>
    <recommendedName>
        <fullName evidence="1">ESAT-6-like protein</fullName>
    </recommendedName>
</protein>
<dbReference type="SUPFAM" id="SSF140453">
    <property type="entry name" value="EsxAB dimer-like"/>
    <property type="match status" value="1"/>
</dbReference>
<dbReference type="RefSeq" id="WP_143316564.1">
    <property type="nucleotide sequence ID" value="NZ_JACSRA010000003.1"/>
</dbReference>
<keyword evidence="3" id="KW-1185">Reference proteome</keyword>
<comment type="caution">
    <text evidence="2">The sequence shown here is derived from an EMBL/GenBank/DDBJ whole genome shotgun (WGS) entry which is preliminary data.</text>
</comment>
<gene>
    <name evidence="2" type="ORF">H9661_02390</name>
</gene>